<comment type="caution">
    <text evidence="5">The sequence shown here is derived from an EMBL/GenBank/DDBJ whole genome shotgun (WGS) entry which is preliminary data.</text>
</comment>
<evidence type="ECO:0000256" key="1">
    <source>
        <dbReference type="ARBA" id="ARBA00001954"/>
    </source>
</evidence>
<name>A0A5N4W952_9GAMM</name>
<dbReference type="InterPro" id="IPR050411">
    <property type="entry name" value="AlphaKG_dependent_hydroxylases"/>
</dbReference>
<sequence>MNIEQSVFDLENRDSYSPSSHAEIKNTLREQGWILLRHEHYDVHRFSELMTALCQKLTYDPARENITQQSQKVDAGTQAVGLHIENGSTPLPPDIIAFFSEVSASQGSQTTVCDGHVVWKNLSEPLKQKFAAPMTISRYLPKQIWQKYVATAFNIAEVDSVTWEDLNKFIRMIPGQTITPSHDQGVEYHLQMNMIRHDNLKGVPAFANTILGPSYNYQKPKFTFADGREISQELITELAELCEQHTQEIEWQDGDVAIIDNKRFMHGRREILVPLEQRKLYISMGLGLNETF</sequence>
<comment type="cofactor">
    <cofactor evidence="1">
        <name>Fe(2+)</name>
        <dbReference type="ChEBI" id="CHEBI:29033"/>
    </cofactor>
</comment>
<gene>
    <name evidence="5" type="ORF">F4W09_12480</name>
</gene>
<evidence type="ECO:0000259" key="4">
    <source>
        <dbReference type="Pfam" id="PF02668"/>
    </source>
</evidence>
<evidence type="ECO:0000313" key="6">
    <source>
        <dbReference type="Proteomes" id="UP000325788"/>
    </source>
</evidence>
<evidence type="ECO:0000313" key="5">
    <source>
        <dbReference type="EMBL" id="KAB1853674.1"/>
    </source>
</evidence>
<dbReference type="GO" id="GO:0017000">
    <property type="term" value="P:antibiotic biosynthetic process"/>
    <property type="evidence" value="ECO:0007669"/>
    <property type="project" value="UniProtKB-KW"/>
</dbReference>
<keyword evidence="5" id="KW-0223">Dioxygenase</keyword>
<dbReference type="AlphaFoldDB" id="A0A5N4W952"/>
<protein>
    <submittedName>
        <fullName evidence="5">TauD/TfdA family dioxygenase</fullName>
    </submittedName>
</protein>
<dbReference type="EMBL" id="VXLD01000008">
    <property type="protein sequence ID" value="KAB1853674.1"/>
    <property type="molecule type" value="Genomic_DNA"/>
</dbReference>
<evidence type="ECO:0000256" key="3">
    <source>
        <dbReference type="ARBA" id="ARBA00023194"/>
    </source>
</evidence>
<reference evidence="5 6" key="1">
    <citation type="submission" date="2019-09" db="EMBL/GenBank/DDBJ databases">
        <title>Draft genome sequence of Acinetobacter tandoii W4-4-4 isolated from environmental water sample.</title>
        <authorList>
            <person name="Wee S.K."/>
            <person name="Yan B."/>
            <person name="Mustaffa S.B."/>
            <person name="Yap E.P.H."/>
        </authorList>
    </citation>
    <scope>NUCLEOTIDE SEQUENCE [LARGE SCALE GENOMIC DNA]</scope>
    <source>
        <strain evidence="5 6">W4-4-4</strain>
    </source>
</reference>
<organism evidence="5 6">
    <name type="scientific">Acinetobacter tandoii</name>
    <dbReference type="NCBI Taxonomy" id="202954"/>
    <lineage>
        <taxon>Bacteria</taxon>
        <taxon>Pseudomonadati</taxon>
        <taxon>Pseudomonadota</taxon>
        <taxon>Gammaproteobacteria</taxon>
        <taxon>Moraxellales</taxon>
        <taxon>Moraxellaceae</taxon>
        <taxon>Acinetobacter</taxon>
    </lineage>
</organism>
<dbReference type="RefSeq" id="WP_151504986.1">
    <property type="nucleotide sequence ID" value="NZ_VXLD01000008.1"/>
</dbReference>
<dbReference type="PANTHER" id="PTHR10696">
    <property type="entry name" value="GAMMA-BUTYROBETAINE HYDROXYLASE-RELATED"/>
    <property type="match status" value="1"/>
</dbReference>
<proteinExistence type="predicted"/>
<feature type="domain" description="TauD/TfdA-like" evidence="4">
    <location>
        <begin position="4"/>
        <end position="271"/>
    </location>
</feature>
<evidence type="ECO:0000256" key="2">
    <source>
        <dbReference type="ARBA" id="ARBA00023002"/>
    </source>
</evidence>
<dbReference type="Pfam" id="PF02668">
    <property type="entry name" value="TauD"/>
    <property type="match status" value="1"/>
</dbReference>
<dbReference type="Gene3D" id="3.60.130.10">
    <property type="entry name" value="Clavaminate synthase-like"/>
    <property type="match status" value="1"/>
</dbReference>
<dbReference type="PANTHER" id="PTHR10696:SF56">
    <property type="entry name" value="TAUD_TFDA-LIKE DOMAIN-CONTAINING PROTEIN"/>
    <property type="match status" value="1"/>
</dbReference>
<keyword evidence="3" id="KW-0045">Antibiotic biosynthesis</keyword>
<dbReference type="SUPFAM" id="SSF51197">
    <property type="entry name" value="Clavaminate synthase-like"/>
    <property type="match status" value="1"/>
</dbReference>
<dbReference type="InterPro" id="IPR042098">
    <property type="entry name" value="TauD-like_sf"/>
</dbReference>
<accession>A0A5N4W952</accession>
<dbReference type="Proteomes" id="UP000325788">
    <property type="component" value="Unassembled WGS sequence"/>
</dbReference>
<keyword evidence="2" id="KW-0560">Oxidoreductase</keyword>
<dbReference type="InterPro" id="IPR003819">
    <property type="entry name" value="TauD/TfdA-like"/>
</dbReference>
<dbReference type="GO" id="GO:0016706">
    <property type="term" value="F:2-oxoglutarate-dependent dioxygenase activity"/>
    <property type="evidence" value="ECO:0007669"/>
    <property type="project" value="UniProtKB-ARBA"/>
</dbReference>